<reference evidence="4 5" key="1">
    <citation type="journal article" date="2016" name="Int. J. Syst. Evol. Microbiol.">
        <title>Paraphotobacterium marinum gen. nov., sp. nov., a member of the family Vibrionaceae, isolated from surface seawater.</title>
        <authorList>
            <person name="Huang Z."/>
            <person name="Dong C."/>
            <person name="Shao Z."/>
        </authorList>
    </citation>
    <scope>NUCLEOTIDE SEQUENCE [LARGE SCALE GENOMIC DNA]</scope>
    <source>
        <strain evidence="4 5">NSCS20N07D</strain>
    </source>
</reference>
<evidence type="ECO:0000256" key="3">
    <source>
        <dbReference type="ARBA" id="ARBA00022795"/>
    </source>
</evidence>
<accession>A0A220VB37</accession>
<proteinExistence type="inferred from homology"/>
<dbReference type="SUPFAM" id="SSF140566">
    <property type="entry name" value="FlgN-like"/>
    <property type="match status" value="1"/>
</dbReference>
<dbReference type="KEGG" id="pmai:CF386_00265"/>
<protein>
    <recommendedName>
        <fullName evidence="6">Flagellar protein FlgN</fullName>
    </recommendedName>
</protein>
<dbReference type="EMBL" id="CP022355">
    <property type="protein sequence ID" value="ASK77634.1"/>
    <property type="molecule type" value="Genomic_DNA"/>
</dbReference>
<gene>
    <name evidence="4" type="ORF">CF386_00265</name>
</gene>
<dbReference type="AlphaFoldDB" id="A0A220VB37"/>
<comment type="function">
    <text evidence="1">Required for the efficient initiation of filament assembly.</text>
</comment>
<evidence type="ECO:0008006" key="6">
    <source>
        <dbReference type="Google" id="ProtNLM"/>
    </source>
</evidence>
<comment type="similarity">
    <text evidence="2">Belongs to the FlgN family.</text>
</comment>
<evidence type="ECO:0000256" key="1">
    <source>
        <dbReference type="ARBA" id="ARBA00002397"/>
    </source>
</evidence>
<dbReference type="Pfam" id="PF05130">
    <property type="entry name" value="FlgN"/>
    <property type="match status" value="1"/>
</dbReference>
<dbReference type="OrthoDB" id="5600584at2"/>
<dbReference type="InterPro" id="IPR036679">
    <property type="entry name" value="FlgN-like_sf"/>
</dbReference>
<organism evidence="4 5">
    <name type="scientific">Paraphotobacterium marinum</name>
    <dbReference type="NCBI Taxonomy" id="1755811"/>
    <lineage>
        <taxon>Bacteria</taxon>
        <taxon>Pseudomonadati</taxon>
        <taxon>Pseudomonadota</taxon>
        <taxon>Gammaproteobacteria</taxon>
        <taxon>Vibrionales</taxon>
        <taxon>Vibrionaceae</taxon>
        <taxon>Paraphotobacterium</taxon>
    </lineage>
</organism>
<evidence type="ECO:0000256" key="2">
    <source>
        <dbReference type="ARBA" id="ARBA00007703"/>
    </source>
</evidence>
<keyword evidence="3" id="KW-1005">Bacterial flagellum biogenesis</keyword>
<dbReference type="RefSeq" id="WP_089072544.1">
    <property type="nucleotide sequence ID" value="NZ_CBCSAM010000001.1"/>
</dbReference>
<dbReference type="Proteomes" id="UP000242175">
    <property type="component" value="Chromosome large"/>
</dbReference>
<keyword evidence="5" id="KW-1185">Reference proteome</keyword>
<dbReference type="GO" id="GO:0044780">
    <property type="term" value="P:bacterial-type flagellum assembly"/>
    <property type="evidence" value="ECO:0007669"/>
    <property type="project" value="InterPro"/>
</dbReference>
<dbReference type="Gene3D" id="1.20.58.300">
    <property type="entry name" value="FlgN-like"/>
    <property type="match status" value="1"/>
</dbReference>
<dbReference type="InterPro" id="IPR007809">
    <property type="entry name" value="FlgN-like"/>
</dbReference>
<sequence length="146" mass="17105">MKNPNTKQLAHILKNLQVTHALYQKLQKLLLSQQKFFVEFKSQELQENAKTQIKVLNDLSKLRENRAKLLTSLKLENSNDGIKCLFKFYPQSLQEKIETLWSAICQLNKISKKLNLQNGKLSAHYHEILSDILNNQNYDPMSLMKY</sequence>
<evidence type="ECO:0000313" key="5">
    <source>
        <dbReference type="Proteomes" id="UP000242175"/>
    </source>
</evidence>
<evidence type="ECO:0000313" key="4">
    <source>
        <dbReference type="EMBL" id="ASK77634.1"/>
    </source>
</evidence>
<name>A0A220VB37_9GAMM</name>